<dbReference type="PROSITE" id="PS51352">
    <property type="entry name" value="THIOREDOXIN_2"/>
    <property type="match status" value="1"/>
</dbReference>
<dbReference type="InterPro" id="IPR013766">
    <property type="entry name" value="Thioredoxin_domain"/>
</dbReference>
<sequence>MKSRVSWSNVNSPLIDRNLRYEFVMRFQCVVALFLCIQHAFSDQAIENKVEEPRDVTSVSKFIKEFHRQLEKDLYPVQEPDGPNGFDLSLNYVEESDSTSTNRTSSHEKNHTSVVNCNQQQLLGSLSVELVNSTRLITLLTPNPNVTSRHMEAQCVVLLFYSRTCPFSCLAAPHFNALPRAFPAIKMAAVNAMTYQSFNTQYGIAGVPTVILFHNGRAVAKFNDSEYTLKHFARFIKRFTGIKPVEKMFVSSEDFGGPVPSRLVRETDYVLGLAWLVILVACALAVSQSSGWRTLVEAVQNTWREAQAHHEHTE</sequence>
<dbReference type="PANTHER" id="PTHR14684">
    <property type="entry name" value="THIOREDOXIN DOMAIN-CONTAINING PROTEIN 15"/>
    <property type="match status" value="1"/>
</dbReference>
<dbReference type="InterPro" id="IPR042418">
    <property type="entry name" value="TXNDC15"/>
</dbReference>
<dbReference type="SUPFAM" id="SSF52833">
    <property type="entry name" value="Thioredoxin-like"/>
    <property type="match status" value="1"/>
</dbReference>
<dbReference type="InterPro" id="IPR036249">
    <property type="entry name" value="Thioredoxin-like_sf"/>
</dbReference>
<evidence type="ECO:0000313" key="2">
    <source>
        <dbReference type="EMBL" id="JAG57725.1"/>
    </source>
</evidence>
<dbReference type="Pfam" id="PF00085">
    <property type="entry name" value="Thioredoxin"/>
    <property type="match status" value="1"/>
</dbReference>
<dbReference type="PANTHER" id="PTHR14684:SF2">
    <property type="entry name" value="THIOREDOXIN DOMAIN-CONTAINING PROTEIN 15"/>
    <property type="match status" value="1"/>
</dbReference>
<dbReference type="EMBL" id="GBRD01008096">
    <property type="protein sequence ID" value="JAG57725.1"/>
    <property type="molecule type" value="Transcribed_RNA"/>
</dbReference>
<evidence type="ECO:0000259" key="1">
    <source>
        <dbReference type="PROSITE" id="PS51352"/>
    </source>
</evidence>
<dbReference type="GO" id="GO:0060271">
    <property type="term" value="P:cilium assembly"/>
    <property type="evidence" value="ECO:0007669"/>
    <property type="project" value="TreeGrafter"/>
</dbReference>
<protein>
    <recommendedName>
        <fullName evidence="1">Thioredoxin domain-containing protein</fullName>
    </recommendedName>
</protein>
<name>A0A0K8SXT5_LYGHE</name>
<feature type="domain" description="Thioredoxin" evidence="1">
    <location>
        <begin position="137"/>
        <end position="241"/>
    </location>
</feature>
<reference evidence="2" key="1">
    <citation type="submission" date="2014-09" db="EMBL/GenBank/DDBJ databases">
        <authorList>
            <person name="Magalhaes I.L.F."/>
            <person name="Oliveira U."/>
            <person name="Santos F.R."/>
            <person name="Vidigal T.H.D.A."/>
            <person name="Brescovit A.D."/>
            <person name="Santos A.J."/>
        </authorList>
    </citation>
    <scope>NUCLEOTIDE SEQUENCE</scope>
</reference>
<dbReference type="AlphaFoldDB" id="A0A0K8SXT5"/>
<accession>A0A0K8SXT5</accession>
<dbReference type="Gene3D" id="3.40.30.10">
    <property type="entry name" value="Glutaredoxin"/>
    <property type="match status" value="1"/>
</dbReference>
<dbReference type="GO" id="GO:0005929">
    <property type="term" value="C:cilium"/>
    <property type="evidence" value="ECO:0007669"/>
    <property type="project" value="TreeGrafter"/>
</dbReference>
<proteinExistence type="predicted"/>
<organism evidence="2">
    <name type="scientific">Lygus hesperus</name>
    <name type="common">Western plant bug</name>
    <dbReference type="NCBI Taxonomy" id="30085"/>
    <lineage>
        <taxon>Eukaryota</taxon>
        <taxon>Metazoa</taxon>
        <taxon>Ecdysozoa</taxon>
        <taxon>Arthropoda</taxon>
        <taxon>Hexapoda</taxon>
        <taxon>Insecta</taxon>
        <taxon>Pterygota</taxon>
        <taxon>Neoptera</taxon>
        <taxon>Paraneoptera</taxon>
        <taxon>Hemiptera</taxon>
        <taxon>Heteroptera</taxon>
        <taxon>Panheteroptera</taxon>
        <taxon>Cimicomorpha</taxon>
        <taxon>Miridae</taxon>
        <taxon>Mirini</taxon>
        <taxon>Lygus</taxon>
    </lineage>
</organism>